<keyword evidence="5" id="KW-0539">Nucleus</keyword>
<dbReference type="SMART" id="SM01372">
    <property type="entry name" value="E2F_TDP"/>
    <property type="match status" value="1"/>
</dbReference>
<dbReference type="FunFam" id="1.10.10.10:FF:000008">
    <property type="entry name" value="E2F transcription factor 1"/>
    <property type="match status" value="1"/>
</dbReference>
<dbReference type="InterPro" id="IPR003316">
    <property type="entry name" value="E2F_WHTH_DNA-bd_dom"/>
</dbReference>
<evidence type="ECO:0000313" key="7">
    <source>
        <dbReference type="EMBL" id="KAG6926697.1"/>
    </source>
</evidence>
<gene>
    <name evidence="7" type="primary">E2F1</name>
    <name evidence="7" type="ORF">G0U57_011570</name>
</gene>
<dbReference type="AlphaFoldDB" id="A0A8T1SDB4"/>
<comment type="caution">
    <text evidence="7">The sequence shown here is derived from an EMBL/GenBank/DDBJ whole genome shotgun (WGS) entry which is preliminary data.</text>
</comment>
<keyword evidence="3 5" id="KW-0238">DNA-binding</keyword>
<comment type="subcellular location">
    <subcellularLocation>
        <location evidence="5">Nucleus</location>
    </subcellularLocation>
</comment>
<dbReference type="Pfam" id="PF02319">
    <property type="entry name" value="WHD_E2F_TDP"/>
    <property type="match status" value="1"/>
</dbReference>
<accession>A0A8T1SDB4</accession>
<evidence type="ECO:0000256" key="1">
    <source>
        <dbReference type="ARBA" id="ARBA00010940"/>
    </source>
</evidence>
<evidence type="ECO:0000256" key="3">
    <source>
        <dbReference type="ARBA" id="ARBA00023125"/>
    </source>
</evidence>
<dbReference type="PANTHER" id="PTHR12081">
    <property type="entry name" value="TRANSCRIPTION FACTOR E2F"/>
    <property type="match status" value="1"/>
</dbReference>
<keyword evidence="2 5" id="KW-0805">Transcription regulation</keyword>
<dbReference type="OrthoDB" id="1743261at2759"/>
<dbReference type="InterPro" id="IPR036390">
    <property type="entry name" value="WH_DNA-bd_sf"/>
</dbReference>
<proteinExistence type="inferred from homology"/>
<feature type="domain" description="E2F/DP family winged-helix DNA-binding" evidence="6">
    <location>
        <begin position="117"/>
        <end position="182"/>
    </location>
</feature>
<dbReference type="InterPro" id="IPR036388">
    <property type="entry name" value="WH-like_DNA-bd_sf"/>
</dbReference>
<dbReference type="SUPFAM" id="SSF46785">
    <property type="entry name" value="Winged helix' DNA-binding domain"/>
    <property type="match status" value="1"/>
</dbReference>
<keyword evidence="4 5" id="KW-0804">Transcription</keyword>
<dbReference type="Proteomes" id="UP000765507">
    <property type="component" value="Unassembled WGS sequence"/>
</dbReference>
<reference evidence="7 8" key="1">
    <citation type="journal article" date="2020" name="G3 (Bethesda)">
        <title>Draft Genome of the Common Snapping Turtle, Chelydra serpentina, a Model for Phenotypic Plasticity in Reptiles.</title>
        <authorList>
            <person name="Das D."/>
            <person name="Singh S.K."/>
            <person name="Bierstedt J."/>
            <person name="Erickson A."/>
            <person name="Galli G.L.J."/>
            <person name="Crossley D.A. 2nd"/>
            <person name="Rhen T."/>
        </authorList>
    </citation>
    <scope>NUCLEOTIDE SEQUENCE [LARGE SCALE GENOMIC DNA]</scope>
    <source>
        <strain evidence="7">KW</strain>
    </source>
</reference>
<dbReference type="InterPro" id="IPR032198">
    <property type="entry name" value="E2F_CC-MB"/>
</dbReference>
<evidence type="ECO:0000313" key="8">
    <source>
        <dbReference type="Proteomes" id="UP000765507"/>
    </source>
</evidence>
<protein>
    <submittedName>
        <fullName evidence="7">E2F transcription factor 1</fullName>
    </submittedName>
</protein>
<dbReference type="InterPro" id="IPR015633">
    <property type="entry name" value="E2F"/>
</dbReference>
<comment type="similarity">
    <text evidence="1 5">Belongs to the E2F/DP family.</text>
</comment>
<dbReference type="GO" id="GO:0046983">
    <property type="term" value="F:protein dimerization activity"/>
    <property type="evidence" value="ECO:0007669"/>
    <property type="project" value="InterPro"/>
</dbReference>
<keyword evidence="8" id="KW-1185">Reference proteome</keyword>
<organism evidence="7 8">
    <name type="scientific">Chelydra serpentina</name>
    <name type="common">Snapping turtle</name>
    <name type="synonym">Testudo serpentina</name>
    <dbReference type="NCBI Taxonomy" id="8475"/>
    <lineage>
        <taxon>Eukaryota</taxon>
        <taxon>Metazoa</taxon>
        <taxon>Chordata</taxon>
        <taxon>Craniata</taxon>
        <taxon>Vertebrata</taxon>
        <taxon>Euteleostomi</taxon>
        <taxon>Archelosauria</taxon>
        <taxon>Testudinata</taxon>
        <taxon>Testudines</taxon>
        <taxon>Cryptodira</taxon>
        <taxon>Durocryptodira</taxon>
        <taxon>Americhelydia</taxon>
        <taxon>Chelydroidea</taxon>
        <taxon>Chelydridae</taxon>
        <taxon>Chelydra</taxon>
    </lineage>
</organism>
<dbReference type="GO" id="GO:0000978">
    <property type="term" value="F:RNA polymerase II cis-regulatory region sequence-specific DNA binding"/>
    <property type="evidence" value="ECO:0007669"/>
    <property type="project" value="InterPro"/>
</dbReference>
<dbReference type="Pfam" id="PF16421">
    <property type="entry name" value="E2F_CC-MB"/>
    <property type="match status" value="1"/>
</dbReference>
<dbReference type="PANTHER" id="PTHR12081:SF43">
    <property type="entry name" value="TRANSCRIPTION FACTOR E2F1"/>
    <property type="match status" value="1"/>
</dbReference>
<dbReference type="GO" id="GO:0000981">
    <property type="term" value="F:DNA-binding transcription factor activity, RNA polymerase II-specific"/>
    <property type="evidence" value="ECO:0007669"/>
    <property type="project" value="TreeGrafter"/>
</dbReference>
<dbReference type="InterPro" id="IPR037241">
    <property type="entry name" value="E2F-DP_heterodim"/>
</dbReference>
<sequence length="515" mass="56366">MSLGVAPDGSACVADLEALLGGAGGLHVMEQQIVIISTPDALPTPEAESEAELLLFATPQAPRPGPAAQRPALGRPPVKRKLDLETDHQYIAESIQTSRGKVKNPVKGVKSPGEKSRYETSLNLTTKRFLELLSQSPDGVVDLNRAAEVLKVQKRRIYDITNVLEGIQLITKKSKNNIQWLGSQSAVGNTSKYQVLEKEIHDLQVAEQQLDDLLQMCTVQLKLLTEDPENQHSAYVTCQDLRSIADPSEQMVMVIKAPPETQLQVSDPAEAFQVSLKSTQGPIDVFLCPEDSSGVCSPVKSPFKATAEGSSPGSSEAAASPLLHPTQDVNLPLLPGEQAKSLPNQRTMPCKNEMLPHVLCNCKPHSRAWQLQHNAIQDCLARAIRTPVGKVAVNSTIPATDKQLRLDSVITNEDQKKIIKVDVTVPFENRTSAFHAVRAQKVEKYAPLAETLRAKGGYQVQTHTLIVGALGAWDPSNEQVLRECGIGQCYTPLTWQLMVLDAIRWLRDIYIEHIP</sequence>
<evidence type="ECO:0000259" key="6">
    <source>
        <dbReference type="SMART" id="SM01372"/>
    </source>
</evidence>
<dbReference type="GO" id="GO:0035189">
    <property type="term" value="C:Rb-E2F complex"/>
    <property type="evidence" value="ECO:0007669"/>
    <property type="project" value="TreeGrafter"/>
</dbReference>
<dbReference type="Gene3D" id="1.10.10.10">
    <property type="entry name" value="Winged helix-like DNA-binding domain superfamily/Winged helix DNA-binding domain"/>
    <property type="match status" value="1"/>
</dbReference>
<dbReference type="EMBL" id="JAHGAV010000303">
    <property type="protein sequence ID" value="KAG6926697.1"/>
    <property type="molecule type" value="Genomic_DNA"/>
</dbReference>
<evidence type="ECO:0000256" key="2">
    <source>
        <dbReference type="ARBA" id="ARBA00023015"/>
    </source>
</evidence>
<name>A0A8T1SDB4_CHESE</name>
<dbReference type="SUPFAM" id="SSF144074">
    <property type="entry name" value="E2F-DP heterodimerization region"/>
    <property type="match status" value="1"/>
</dbReference>
<evidence type="ECO:0000256" key="4">
    <source>
        <dbReference type="ARBA" id="ARBA00023163"/>
    </source>
</evidence>
<evidence type="ECO:0000256" key="5">
    <source>
        <dbReference type="RuleBase" id="RU003796"/>
    </source>
</evidence>
<dbReference type="CDD" id="cd14660">
    <property type="entry name" value="E2F_DD"/>
    <property type="match status" value="1"/>
</dbReference>
<dbReference type="Gene3D" id="6.10.250.540">
    <property type="match status" value="1"/>
</dbReference>